<evidence type="ECO:0000313" key="8">
    <source>
        <dbReference type="EMBL" id="TGD72983.1"/>
    </source>
</evidence>
<reference evidence="8 9" key="1">
    <citation type="submission" date="2019-04" db="EMBL/GenBank/DDBJ databases">
        <title>Taxonomy of novel Haliea sp. from mangrove soil of West Coast of India.</title>
        <authorList>
            <person name="Verma A."/>
            <person name="Kumar P."/>
            <person name="Krishnamurthi S."/>
        </authorList>
    </citation>
    <scope>NUCLEOTIDE SEQUENCE [LARGE SCALE GENOMIC DNA]</scope>
    <source>
        <strain evidence="8 9">SAOS-164</strain>
    </source>
</reference>
<name>A0A4Z0LZZ1_9GAMM</name>
<keyword evidence="9" id="KW-1185">Reference proteome</keyword>
<evidence type="ECO:0000256" key="5">
    <source>
        <dbReference type="ARBA" id="ARBA00023002"/>
    </source>
</evidence>
<evidence type="ECO:0000256" key="2">
    <source>
        <dbReference type="ARBA" id="ARBA00022723"/>
    </source>
</evidence>
<dbReference type="InterPro" id="IPR044862">
    <property type="entry name" value="Pro_4_hyd_alph_FE2OG_OXY"/>
</dbReference>
<dbReference type="OrthoDB" id="269774at2"/>
<keyword evidence="2" id="KW-0479">Metal-binding</keyword>
<comment type="cofactor">
    <cofactor evidence="1">
        <name>L-ascorbate</name>
        <dbReference type="ChEBI" id="CHEBI:38290"/>
    </cofactor>
</comment>
<dbReference type="InterPro" id="IPR006620">
    <property type="entry name" value="Pro_4_hyd_alph"/>
</dbReference>
<dbReference type="InterPro" id="IPR045054">
    <property type="entry name" value="P4HA-like"/>
</dbReference>
<evidence type="ECO:0000256" key="4">
    <source>
        <dbReference type="ARBA" id="ARBA00022964"/>
    </source>
</evidence>
<dbReference type="GO" id="GO:0005506">
    <property type="term" value="F:iron ion binding"/>
    <property type="evidence" value="ECO:0007669"/>
    <property type="project" value="InterPro"/>
</dbReference>
<evidence type="ECO:0000259" key="7">
    <source>
        <dbReference type="PROSITE" id="PS51471"/>
    </source>
</evidence>
<dbReference type="GO" id="GO:0031418">
    <property type="term" value="F:L-ascorbic acid binding"/>
    <property type="evidence" value="ECO:0007669"/>
    <property type="project" value="UniProtKB-KW"/>
</dbReference>
<dbReference type="Gene3D" id="2.60.120.620">
    <property type="entry name" value="q2cbj1_9rhob like domain"/>
    <property type="match status" value="1"/>
</dbReference>
<keyword evidence="4" id="KW-0223">Dioxygenase</keyword>
<dbReference type="PROSITE" id="PS51471">
    <property type="entry name" value="FE2OG_OXY"/>
    <property type="match status" value="1"/>
</dbReference>
<evidence type="ECO:0000313" key="9">
    <source>
        <dbReference type="Proteomes" id="UP000298050"/>
    </source>
</evidence>
<sequence length="260" mass="28510">MHNDTAAASEFYVVAREPGAEHPALPTWANRGANPAALAAHAPGSVVRVPVAGVPGAFQLHGVLAPAECQRLVELSETLGYLPDAAVSLPRNVRHNDNVVWIADDTTHALLWQRVADCCRDEEGLFGGDAGVGVNQRFRFYRYGEGDYFQPHTDGDWPGSRVIDGQLVTNSFDDRYSRMTFLIFLNEDFDGGATRFLVNADDPGQPARRGDRVKIVDLRTPAGGVLCFPHGMHPLHCLHSSEPITRGVKYIIRTDLLFPL</sequence>
<evidence type="ECO:0000256" key="3">
    <source>
        <dbReference type="ARBA" id="ARBA00022896"/>
    </source>
</evidence>
<accession>A0A4Z0LZZ1</accession>
<protein>
    <submittedName>
        <fullName evidence="8">2OG-Fe(II) oxygenase</fullName>
    </submittedName>
</protein>
<evidence type="ECO:0000256" key="6">
    <source>
        <dbReference type="ARBA" id="ARBA00023004"/>
    </source>
</evidence>
<keyword evidence="5" id="KW-0560">Oxidoreductase</keyword>
<keyword evidence="6" id="KW-0408">Iron</keyword>
<gene>
    <name evidence="8" type="ORF">E4634_11900</name>
</gene>
<dbReference type="AlphaFoldDB" id="A0A4Z0LZZ1"/>
<proteinExistence type="predicted"/>
<dbReference type="Pfam" id="PF13640">
    <property type="entry name" value="2OG-FeII_Oxy_3"/>
    <property type="match status" value="1"/>
</dbReference>
<dbReference type="SMART" id="SM00702">
    <property type="entry name" value="P4Hc"/>
    <property type="match status" value="1"/>
</dbReference>
<dbReference type="Proteomes" id="UP000298050">
    <property type="component" value="Unassembled WGS sequence"/>
</dbReference>
<dbReference type="PANTHER" id="PTHR10869">
    <property type="entry name" value="PROLYL 4-HYDROXYLASE ALPHA SUBUNIT"/>
    <property type="match status" value="1"/>
</dbReference>
<dbReference type="RefSeq" id="WP_135444163.1">
    <property type="nucleotide sequence ID" value="NZ_SRLE01000008.1"/>
</dbReference>
<dbReference type="PANTHER" id="PTHR10869:SF247">
    <property type="entry name" value="FE2OG DIOXYGENASE DOMAIN-CONTAINING PROTEIN"/>
    <property type="match status" value="1"/>
</dbReference>
<comment type="caution">
    <text evidence="8">The sequence shown here is derived from an EMBL/GenBank/DDBJ whole genome shotgun (WGS) entry which is preliminary data.</text>
</comment>
<keyword evidence="3" id="KW-0847">Vitamin C</keyword>
<feature type="domain" description="Fe2OG dioxygenase" evidence="7">
    <location>
        <begin position="133"/>
        <end position="259"/>
    </location>
</feature>
<organism evidence="8 9">
    <name type="scientific">Mangrovimicrobium sediminis</name>
    <dbReference type="NCBI Taxonomy" id="2562682"/>
    <lineage>
        <taxon>Bacteria</taxon>
        <taxon>Pseudomonadati</taxon>
        <taxon>Pseudomonadota</taxon>
        <taxon>Gammaproteobacteria</taxon>
        <taxon>Cellvibrionales</taxon>
        <taxon>Halieaceae</taxon>
        <taxon>Mangrovimicrobium</taxon>
    </lineage>
</organism>
<dbReference type="InterPro" id="IPR005123">
    <property type="entry name" value="Oxoglu/Fe-dep_dioxygenase_dom"/>
</dbReference>
<dbReference type="GO" id="GO:0004656">
    <property type="term" value="F:procollagen-proline 4-dioxygenase activity"/>
    <property type="evidence" value="ECO:0007669"/>
    <property type="project" value="TreeGrafter"/>
</dbReference>
<evidence type="ECO:0000256" key="1">
    <source>
        <dbReference type="ARBA" id="ARBA00001961"/>
    </source>
</evidence>
<dbReference type="EMBL" id="SRLE01000008">
    <property type="protein sequence ID" value="TGD72983.1"/>
    <property type="molecule type" value="Genomic_DNA"/>
</dbReference>